<dbReference type="Pfam" id="PF23148">
    <property type="entry name" value="Gp77"/>
    <property type="match status" value="1"/>
</dbReference>
<organism evidence="1 2">
    <name type="scientific">endosymbiont of Escarpia spicata</name>
    <dbReference type="NCBI Taxonomy" id="2200908"/>
    <lineage>
        <taxon>Bacteria</taxon>
        <taxon>Pseudomonadati</taxon>
        <taxon>Pseudomonadota</taxon>
        <taxon>Gammaproteobacteria</taxon>
        <taxon>sulfur-oxidizing symbionts</taxon>
    </lineage>
</organism>
<name>A0A370DN72_9GAMM</name>
<dbReference type="EMBL" id="QFXE01000010">
    <property type="protein sequence ID" value="RDH86372.1"/>
    <property type="molecule type" value="Genomic_DNA"/>
</dbReference>
<evidence type="ECO:0000313" key="1">
    <source>
        <dbReference type="EMBL" id="RDH86372.1"/>
    </source>
</evidence>
<comment type="caution">
    <text evidence="1">The sequence shown here is derived from an EMBL/GenBank/DDBJ whole genome shotgun (WGS) entry which is preliminary data.</text>
</comment>
<reference evidence="1 2" key="1">
    <citation type="journal article" date="2018" name="ISME J.">
        <title>Endosymbiont genomes yield clues of tubeworm success.</title>
        <authorList>
            <person name="Li Y."/>
            <person name="Liles M.R."/>
            <person name="Halanych K.M."/>
        </authorList>
    </citation>
    <scope>NUCLEOTIDE SEQUENCE [LARGE SCALE GENOMIC DNA]</scope>
    <source>
        <strain evidence="1">A1462</strain>
    </source>
</reference>
<evidence type="ECO:0000313" key="2">
    <source>
        <dbReference type="Proteomes" id="UP000254771"/>
    </source>
</evidence>
<dbReference type="InterPro" id="IPR056928">
    <property type="entry name" value="Gp77-like"/>
</dbReference>
<proteinExistence type="predicted"/>
<dbReference type="AlphaFoldDB" id="A0A370DN72"/>
<gene>
    <name evidence="1" type="ORF">DIZ78_09385</name>
</gene>
<keyword evidence="2" id="KW-1185">Reference proteome</keyword>
<dbReference type="Proteomes" id="UP000254771">
    <property type="component" value="Unassembled WGS sequence"/>
</dbReference>
<protein>
    <submittedName>
        <fullName evidence="1">Uncharacterized protein</fullName>
    </submittedName>
</protein>
<accession>A0A370DN72</accession>
<sequence>MSYTDPDTGLLVLTKQPYEERVLEIDLVDVLASGDTVASVTSLAAAVVSPGTGTVTITSPVASGTKVQGKFADGTDDENYRIKLRVVTTNGDLIEGDAMLYVRDL</sequence>